<dbReference type="InterPro" id="IPR047198">
    <property type="entry name" value="DDP-like_NUDIX"/>
</dbReference>
<evidence type="ECO:0000256" key="3">
    <source>
        <dbReference type="ARBA" id="ARBA00022801"/>
    </source>
</evidence>
<gene>
    <name evidence="6" type="ORF">GGQ68_004295</name>
</gene>
<evidence type="ECO:0000256" key="1">
    <source>
        <dbReference type="ARBA" id="ARBA00001946"/>
    </source>
</evidence>
<keyword evidence="4" id="KW-0460">Magnesium</keyword>
<name>A0A7W6DUD3_9RHOB</name>
<dbReference type="AlphaFoldDB" id="A0A7W6DUD3"/>
<dbReference type="GO" id="GO:0000298">
    <property type="term" value="F:endopolyphosphatase activity"/>
    <property type="evidence" value="ECO:0007669"/>
    <property type="project" value="TreeGrafter"/>
</dbReference>
<reference evidence="6 7" key="1">
    <citation type="submission" date="2020-08" db="EMBL/GenBank/DDBJ databases">
        <title>Genomic Encyclopedia of Type Strains, Phase IV (KMG-IV): sequencing the most valuable type-strain genomes for metagenomic binning, comparative biology and taxonomic classification.</title>
        <authorList>
            <person name="Goeker M."/>
        </authorList>
    </citation>
    <scope>NUCLEOTIDE SEQUENCE [LARGE SCALE GENOMIC DNA]</scope>
    <source>
        <strain evidence="6 7">DSM 102235</strain>
    </source>
</reference>
<dbReference type="InterPro" id="IPR000086">
    <property type="entry name" value="NUDIX_hydrolase_dom"/>
</dbReference>
<evidence type="ECO:0000256" key="2">
    <source>
        <dbReference type="ARBA" id="ARBA00022723"/>
    </source>
</evidence>
<dbReference type="CDD" id="cd04666">
    <property type="entry name" value="NUDIX_DIPP2_like_Nudt4"/>
    <property type="match status" value="1"/>
</dbReference>
<evidence type="ECO:0000256" key="4">
    <source>
        <dbReference type="ARBA" id="ARBA00022842"/>
    </source>
</evidence>
<dbReference type="GO" id="GO:1901909">
    <property type="term" value="P:diadenosine hexaphosphate catabolic process"/>
    <property type="evidence" value="ECO:0007669"/>
    <property type="project" value="TreeGrafter"/>
</dbReference>
<dbReference type="Proteomes" id="UP000541426">
    <property type="component" value="Unassembled WGS sequence"/>
</dbReference>
<dbReference type="RefSeq" id="WP_183969386.1">
    <property type="nucleotide sequence ID" value="NZ_BAABBZ010000055.1"/>
</dbReference>
<dbReference type="PANTHER" id="PTHR12629">
    <property type="entry name" value="DIPHOSPHOINOSITOL POLYPHOSPHATE PHOSPHOHYDROLASE"/>
    <property type="match status" value="1"/>
</dbReference>
<dbReference type="Gene3D" id="3.90.79.10">
    <property type="entry name" value="Nucleoside Triphosphate Pyrophosphohydrolase"/>
    <property type="match status" value="1"/>
</dbReference>
<dbReference type="PANTHER" id="PTHR12629:SF0">
    <property type="entry name" value="DIPHOSPHOINOSITOL-POLYPHOSPHATE DIPHOSPHATASE"/>
    <property type="match status" value="1"/>
</dbReference>
<keyword evidence="2" id="KW-0479">Metal-binding</keyword>
<keyword evidence="3" id="KW-0378">Hydrolase</keyword>
<dbReference type="GO" id="GO:0034431">
    <property type="term" value="F:bis(5'-adenosyl)-hexaphosphatase activity"/>
    <property type="evidence" value="ECO:0007669"/>
    <property type="project" value="TreeGrafter"/>
</dbReference>
<evidence type="ECO:0000313" key="6">
    <source>
        <dbReference type="EMBL" id="MBB3987941.1"/>
    </source>
</evidence>
<dbReference type="GO" id="GO:1901907">
    <property type="term" value="P:diadenosine pentaphosphate catabolic process"/>
    <property type="evidence" value="ECO:0007669"/>
    <property type="project" value="TreeGrafter"/>
</dbReference>
<dbReference type="GO" id="GO:0034432">
    <property type="term" value="F:bis(5'-adenosyl)-pentaphosphatase activity"/>
    <property type="evidence" value="ECO:0007669"/>
    <property type="project" value="TreeGrafter"/>
</dbReference>
<dbReference type="InterPro" id="IPR015797">
    <property type="entry name" value="NUDIX_hydrolase-like_dom_sf"/>
</dbReference>
<accession>A0A7W6DUD3</accession>
<evidence type="ECO:0000313" key="7">
    <source>
        <dbReference type="Proteomes" id="UP000541426"/>
    </source>
</evidence>
<dbReference type="PROSITE" id="PS51462">
    <property type="entry name" value="NUDIX"/>
    <property type="match status" value="1"/>
</dbReference>
<dbReference type="GO" id="GO:1901911">
    <property type="term" value="P:adenosine 5'-(hexahydrogen pentaphosphate) catabolic process"/>
    <property type="evidence" value="ECO:0007669"/>
    <property type="project" value="TreeGrafter"/>
</dbReference>
<proteinExistence type="predicted"/>
<keyword evidence="7" id="KW-1185">Reference proteome</keyword>
<dbReference type="Pfam" id="PF00293">
    <property type="entry name" value="NUDIX"/>
    <property type="match status" value="1"/>
</dbReference>
<sequence>MLENFKSFWGDFVQPIYQRPKRLQLAALCYRFHGDELQVLLITSRDTGRWVVPKGWPMKGKDSTGTALQEAWEEAGVFETRAVGKRALGSFVYEKRLKRGWSQPIEVWVYSAEVVKMCADFPEAHERKLRWFTPAEAAARVLEPGLKKLILDFDPKVTPQNT</sequence>
<organism evidence="6 7">
    <name type="scientific">Sagittula marina</name>
    <dbReference type="NCBI Taxonomy" id="943940"/>
    <lineage>
        <taxon>Bacteria</taxon>
        <taxon>Pseudomonadati</taxon>
        <taxon>Pseudomonadota</taxon>
        <taxon>Alphaproteobacteria</taxon>
        <taxon>Rhodobacterales</taxon>
        <taxon>Roseobacteraceae</taxon>
        <taxon>Sagittula</taxon>
    </lineage>
</organism>
<feature type="domain" description="Nudix hydrolase" evidence="5">
    <location>
        <begin position="22"/>
        <end position="162"/>
    </location>
</feature>
<comment type="caution">
    <text evidence="6">The sequence shown here is derived from an EMBL/GenBank/DDBJ whole genome shotgun (WGS) entry which is preliminary data.</text>
</comment>
<dbReference type="GO" id="GO:0005737">
    <property type="term" value="C:cytoplasm"/>
    <property type="evidence" value="ECO:0007669"/>
    <property type="project" value="TreeGrafter"/>
</dbReference>
<dbReference type="GO" id="GO:0008486">
    <property type="term" value="F:diphosphoinositol-polyphosphate diphosphatase activity"/>
    <property type="evidence" value="ECO:0007669"/>
    <property type="project" value="TreeGrafter"/>
</dbReference>
<evidence type="ECO:0000259" key="5">
    <source>
        <dbReference type="PROSITE" id="PS51462"/>
    </source>
</evidence>
<comment type="cofactor">
    <cofactor evidence="1">
        <name>Mg(2+)</name>
        <dbReference type="ChEBI" id="CHEBI:18420"/>
    </cofactor>
</comment>
<dbReference type="GO" id="GO:0071543">
    <property type="term" value="P:diphosphoinositol polyphosphate metabolic process"/>
    <property type="evidence" value="ECO:0007669"/>
    <property type="project" value="TreeGrafter"/>
</dbReference>
<protein>
    <submittedName>
        <fullName evidence="6">8-oxo-dGTP pyrophosphatase MutT (NUDIX family)</fullName>
    </submittedName>
</protein>
<dbReference type="EMBL" id="JACIEJ010000014">
    <property type="protein sequence ID" value="MBB3987941.1"/>
    <property type="molecule type" value="Genomic_DNA"/>
</dbReference>
<dbReference type="GO" id="GO:0046872">
    <property type="term" value="F:metal ion binding"/>
    <property type="evidence" value="ECO:0007669"/>
    <property type="project" value="UniProtKB-KW"/>
</dbReference>
<dbReference type="SUPFAM" id="SSF55811">
    <property type="entry name" value="Nudix"/>
    <property type="match status" value="1"/>
</dbReference>